<feature type="region of interest" description="Disordered" evidence="2">
    <location>
        <begin position="162"/>
        <end position="185"/>
    </location>
</feature>
<keyword evidence="5" id="KW-1185">Reference proteome</keyword>
<dbReference type="PANTHER" id="PTHR33493">
    <property type="entry name" value="LATE EMBRYOGENESIS ABUNDANT PROTEIN 6-RELATED"/>
    <property type="match status" value="1"/>
</dbReference>
<dbReference type="Proteomes" id="UP000077755">
    <property type="component" value="Chromosome 5"/>
</dbReference>
<evidence type="ECO:0000313" key="3">
    <source>
        <dbReference type="EMBL" id="KZM96546.1"/>
    </source>
</evidence>
<dbReference type="GO" id="GO:0009793">
    <property type="term" value="P:embryo development ending in seed dormancy"/>
    <property type="evidence" value="ECO:0007669"/>
    <property type="project" value="InterPro"/>
</dbReference>
<comment type="similarity">
    <text evidence="1">Belongs to the LEA type 1 family.</text>
</comment>
<reference evidence="3" key="1">
    <citation type="journal article" date="2016" name="Nat. Genet.">
        <title>A high-quality carrot genome assembly provides new insights into carotenoid accumulation and asterid genome evolution.</title>
        <authorList>
            <person name="Iorizzo M."/>
            <person name="Ellison S."/>
            <person name="Senalik D."/>
            <person name="Zeng P."/>
            <person name="Satapoomin P."/>
            <person name="Huang J."/>
            <person name="Bowman M."/>
            <person name="Iovene M."/>
            <person name="Sanseverino W."/>
            <person name="Cavagnaro P."/>
            <person name="Yildiz M."/>
            <person name="Macko-Podgorni A."/>
            <person name="Moranska E."/>
            <person name="Grzebelus E."/>
            <person name="Grzebelus D."/>
            <person name="Ashrafi H."/>
            <person name="Zheng Z."/>
            <person name="Cheng S."/>
            <person name="Spooner D."/>
            <person name="Van Deynze A."/>
            <person name="Simon P."/>
        </authorList>
    </citation>
    <scope>NUCLEOTIDE SEQUENCE [LARGE SCALE GENOMIC DNA]</scope>
    <source>
        <tissue evidence="3">Leaf</tissue>
    </source>
</reference>
<protein>
    <submittedName>
        <fullName evidence="3">Uncharacterized protein</fullName>
    </submittedName>
</protein>
<gene>
    <name evidence="3" type="ORF">DCAR_019788</name>
    <name evidence="4" type="ORF">DCAR_0522632</name>
</gene>
<name>A0A164ZWZ4_DAUCS</name>
<dbReference type="STRING" id="79200.A0A164ZWZ4"/>
<dbReference type="EMBL" id="LNRQ01000005">
    <property type="protein sequence ID" value="KZM96546.1"/>
    <property type="molecule type" value="Genomic_DNA"/>
</dbReference>
<dbReference type="AlphaFoldDB" id="A0A164ZWZ4"/>
<evidence type="ECO:0000256" key="1">
    <source>
        <dbReference type="ARBA" id="ARBA00010975"/>
    </source>
</evidence>
<reference evidence="4" key="2">
    <citation type="submission" date="2022-03" db="EMBL/GenBank/DDBJ databases">
        <title>Draft title - Genomic analysis of global carrot germplasm unveils the trajectory of domestication and the origin of high carotenoid orange carrot.</title>
        <authorList>
            <person name="Iorizzo M."/>
            <person name="Ellison S."/>
            <person name="Senalik D."/>
            <person name="Macko-Podgorni A."/>
            <person name="Grzebelus D."/>
            <person name="Bostan H."/>
            <person name="Rolling W."/>
            <person name="Curaba J."/>
            <person name="Simon P."/>
        </authorList>
    </citation>
    <scope>NUCLEOTIDE SEQUENCE</scope>
    <source>
        <tissue evidence="4">Leaf</tissue>
    </source>
</reference>
<evidence type="ECO:0000313" key="5">
    <source>
        <dbReference type="Proteomes" id="UP000077755"/>
    </source>
</evidence>
<organism evidence="3">
    <name type="scientific">Daucus carota subsp. sativus</name>
    <name type="common">Carrot</name>
    <dbReference type="NCBI Taxonomy" id="79200"/>
    <lineage>
        <taxon>Eukaryota</taxon>
        <taxon>Viridiplantae</taxon>
        <taxon>Streptophyta</taxon>
        <taxon>Embryophyta</taxon>
        <taxon>Tracheophyta</taxon>
        <taxon>Spermatophyta</taxon>
        <taxon>Magnoliopsida</taxon>
        <taxon>eudicotyledons</taxon>
        <taxon>Gunneridae</taxon>
        <taxon>Pentapetalae</taxon>
        <taxon>asterids</taxon>
        <taxon>campanulids</taxon>
        <taxon>Apiales</taxon>
        <taxon>Apiaceae</taxon>
        <taxon>Apioideae</taxon>
        <taxon>Scandiceae</taxon>
        <taxon>Daucinae</taxon>
        <taxon>Daucus</taxon>
        <taxon>Daucus sect. Daucus</taxon>
    </lineage>
</organism>
<dbReference type="PANTHER" id="PTHR33493:SF2">
    <property type="entry name" value="LATE EMBRYOGENESIS ABUNDANT PROTEIN 46"/>
    <property type="match status" value="1"/>
</dbReference>
<sequence>MQGGQGTLASVMEAAANVAASAKSGLDKTKAVVEEKAEKMSTRDEVEKDMATLRKEEKIDLAELRKCKAYAHNAIAASAAAPRFTDGGEFTTIGSFDQPAAANSGGQHEVVQYCRVPTHNVQDVVSLHRPVVTEQAQANTNANVGGADTNPTHTGMPAPVVEPDGVASGFKPDTNTGSGTRFSIN</sequence>
<accession>A0A164ZWZ4</accession>
<dbReference type="InterPro" id="IPR005513">
    <property type="entry name" value="LEA_1"/>
</dbReference>
<dbReference type="Gramene" id="KZM96546">
    <property type="protein sequence ID" value="KZM96546"/>
    <property type="gene ID" value="DCAR_019788"/>
</dbReference>
<evidence type="ECO:0000313" key="4">
    <source>
        <dbReference type="EMBL" id="WOH03236.1"/>
    </source>
</evidence>
<feature type="compositionally biased region" description="Polar residues" evidence="2">
    <location>
        <begin position="173"/>
        <end position="185"/>
    </location>
</feature>
<proteinExistence type="inferred from homology"/>
<evidence type="ECO:0000256" key="2">
    <source>
        <dbReference type="SAM" id="MobiDB-lite"/>
    </source>
</evidence>
<dbReference type="Pfam" id="PF03760">
    <property type="entry name" value="LEA_1"/>
    <property type="match status" value="1"/>
</dbReference>
<dbReference type="EMBL" id="CP093347">
    <property type="protein sequence ID" value="WOH03236.1"/>
    <property type="molecule type" value="Genomic_DNA"/>
</dbReference>
<dbReference type="KEGG" id="dcr:108219830"/>